<keyword evidence="4" id="KW-0378">Hydrolase</keyword>
<dbReference type="InterPro" id="IPR054363">
    <property type="entry name" value="GH95_cat"/>
</dbReference>
<dbReference type="InterPro" id="IPR049053">
    <property type="entry name" value="AFCA-like_C"/>
</dbReference>
<accession>A0A5B8UGA2</accession>
<dbReference type="SUPFAM" id="SSF49785">
    <property type="entry name" value="Galactose-binding domain-like"/>
    <property type="match status" value="1"/>
</dbReference>
<dbReference type="PANTHER" id="PTHR31084">
    <property type="entry name" value="ALPHA-L-FUCOSIDASE 2"/>
    <property type="match status" value="1"/>
</dbReference>
<reference evidence="4 5" key="1">
    <citation type="journal article" date="2015" name="Int. J. Syst. Evol. Microbiol.">
        <title>Flavisolibacter ginsenosidimutans sp. nov., with ginsenoside-converting activity isolated from soil used for cultivating ginseng.</title>
        <authorList>
            <person name="Zhao Y."/>
            <person name="Liu Q."/>
            <person name="Kang M.S."/>
            <person name="Jin F."/>
            <person name="Yu H."/>
            <person name="Im W.T."/>
        </authorList>
    </citation>
    <scope>NUCLEOTIDE SEQUENCE [LARGE SCALE GENOMIC DNA]</scope>
    <source>
        <strain evidence="4 5">Gsoil 636</strain>
    </source>
</reference>
<dbReference type="KEGG" id="fgg:FSB75_07225"/>
<dbReference type="Gene3D" id="2.70.98.50">
    <property type="entry name" value="putative glycoside hydrolase family protein from bacillus halodurans"/>
    <property type="match status" value="1"/>
</dbReference>
<dbReference type="AlphaFoldDB" id="A0A5B8UGA2"/>
<dbReference type="Pfam" id="PF22124">
    <property type="entry name" value="Glyco_hydro_95_cat"/>
    <property type="match status" value="1"/>
</dbReference>
<evidence type="ECO:0000259" key="1">
    <source>
        <dbReference type="Pfam" id="PF14498"/>
    </source>
</evidence>
<dbReference type="RefSeq" id="WP_146784878.1">
    <property type="nucleotide sequence ID" value="NZ_BAABIO010000002.1"/>
</dbReference>
<keyword evidence="5" id="KW-1185">Reference proteome</keyword>
<dbReference type="InterPro" id="IPR027414">
    <property type="entry name" value="GH95_N_dom"/>
</dbReference>
<proteinExistence type="predicted"/>
<evidence type="ECO:0000259" key="3">
    <source>
        <dbReference type="Pfam" id="PF22124"/>
    </source>
</evidence>
<dbReference type="OrthoDB" id="9768507at2"/>
<dbReference type="Pfam" id="PF21307">
    <property type="entry name" value="Glyco_hydro_95_C"/>
    <property type="match status" value="1"/>
</dbReference>
<feature type="domain" description="Glycosyl hydrolase family 95 N-terminal" evidence="1">
    <location>
        <begin position="25"/>
        <end position="110"/>
    </location>
</feature>
<dbReference type="InterPro" id="IPR012341">
    <property type="entry name" value="6hp_glycosidase-like_sf"/>
</dbReference>
<dbReference type="Proteomes" id="UP000321204">
    <property type="component" value="Chromosome"/>
</dbReference>
<dbReference type="InterPro" id="IPR008979">
    <property type="entry name" value="Galactose-bd-like_sf"/>
</dbReference>
<sequence length="931" mass="103968">MLKRTFIVIFFLTQLGSAFSQELKLWYNNPAAKWTDALPIGNGRLGAMLFGGVEQDRIQFNEETLWTGEPRDYNRKGAYKYLPQIRQLLFDGKQKEAEALAEAQFMGTKSSEGKRDEWVKKVRTLNTQNNPSLAAFDDSKWSMLQVPAYDGWESVGLEGLDGAVWFRTSFDLPKAWQGKGLVLDLNRIRDVDYTYINGKLVGHTESTDPRKYVIPKEALVKGKNVIAIQVLNFFDKGGLAGYKDTSKYIGIYPEGEERSKLSLNKQWKYFVQDDNPPAVPQYQASYQPFGDLWLKVDAQNATDYRRELDLNNALAKTSYTSNGVNYTRVYFASQPDQTIAVHLTASKPGSISFEASLSSPHKNFTVKKIDAKTIALSVQVRNGALHGDSYLQVKTTAGTLTVNGDKLVIKNADDATLYLTAATNYKNYKDVSGNSVALCTSAMQGLKNKNYNQIKAAHIAEYQKYFNTFFLNFGHSANEALPTDSRIEKFASTGDPSLVALYAQYGRYLLISSSRPGTRPANLQGIWNDLLTPPWGSKYTTNINVEMNYWPAESLNLSPTHQPLFGMIDELSKTGSETASDYYNAPGWVLHHNTDLWRGTAPINASNHGIWVSGGSWLSTHLWEHYLFTGDKDFLRNRAYPVMKEAARFFNNYLVKDPKTGWLISGPSNSPEHGGLVMGPTMDHEIIRSLFKAVIQAGAILQTDKALRDSLSQKLSQIAPYQIGKYGQLQEWLQDVDDTADKHRHVSHLWAVYPGTEINWDTPELMKAARQSLIYRGDAATGWSLGWKLNLWARFKEGNHAYKLLQMLLTPAEKGGAGSFHNLFDAHPPFQIDGNFGGAAGIGEMLVQSHTKYIDLLPALPDALANGDVKGICARGGFVLNFSWKNGSLQTLSVLSLAGNNCLLRYKGKTISFKTEKGKTYNVNSDLVVMK</sequence>
<dbReference type="GO" id="GO:0005975">
    <property type="term" value="P:carbohydrate metabolic process"/>
    <property type="evidence" value="ECO:0007669"/>
    <property type="project" value="InterPro"/>
</dbReference>
<dbReference type="PANTHER" id="PTHR31084:SF0">
    <property type="entry name" value="ALPHA-L-FUCOSIDASE 2"/>
    <property type="match status" value="1"/>
</dbReference>
<dbReference type="EMBL" id="CP042433">
    <property type="protein sequence ID" value="QEC55691.1"/>
    <property type="molecule type" value="Genomic_DNA"/>
</dbReference>
<protein>
    <submittedName>
        <fullName evidence="4">Glycoside hydrolase family 95 protein</fullName>
    </submittedName>
</protein>
<dbReference type="Pfam" id="PF14498">
    <property type="entry name" value="Glyco_hyd_65N_2"/>
    <property type="match status" value="2"/>
</dbReference>
<dbReference type="Gene3D" id="1.50.10.10">
    <property type="match status" value="1"/>
</dbReference>
<dbReference type="InterPro" id="IPR008928">
    <property type="entry name" value="6-hairpin_glycosidase_sf"/>
</dbReference>
<evidence type="ECO:0000313" key="5">
    <source>
        <dbReference type="Proteomes" id="UP000321204"/>
    </source>
</evidence>
<feature type="domain" description="Alpha fucosidase A-like C-terminal" evidence="2">
    <location>
        <begin position="848"/>
        <end position="917"/>
    </location>
</feature>
<evidence type="ECO:0000313" key="4">
    <source>
        <dbReference type="EMBL" id="QEC55691.1"/>
    </source>
</evidence>
<evidence type="ECO:0000259" key="2">
    <source>
        <dbReference type="Pfam" id="PF21307"/>
    </source>
</evidence>
<dbReference type="GO" id="GO:0004560">
    <property type="term" value="F:alpha-L-fucosidase activity"/>
    <property type="evidence" value="ECO:0007669"/>
    <property type="project" value="TreeGrafter"/>
</dbReference>
<feature type="domain" description="Glycosyl hydrolase family 95 N-terminal" evidence="1">
    <location>
        <begin position="282"/>
        <end position="428"/>
    </location>
</feature>
<dbReference type="Gene3D" id="2.60.120.260">
    <property type="entry name" value="Galactose-binding domain-like"/>
    <property type="match status" value="1"/>
</dbReference>
<name>A0A5B8UGA2_9BACT</name>
<organism evidence="4 5">
    <name type="scientific">Flavisolibacter ginsenosidimutans</name>
    <dbReference type="NCBI Taxonomy" id="661481"/>
    <lineage>
        <taxon>Bacteria</taxon>
        <taxon>Pseudomonadati</taxon>
        <taxon>Bacteroidota</taxon>
        <taxon>Chitinophagia</taxon>
        <taxon>Chitinophagales</taxon>
        <taxon>Chitinophagaceae</taxon>
        <taxon>Flavisolibacter</taxon>
    </lineage>
</organism>
<gene>
    <name evidence="4" type="ORF">FSB75_07225</name>
</gene>
<feature type="domain" description="Glycosyl hydrolase family 95 catalytic" evidence="3">
    <location>
        <begin position="450"/>
        <end position="846"/>
    </location>
</feature>
<dbReference type="SUPFAM" id="SSF48208">
    <property type="entry name" value="Six-hairpin glycosidases"/>
    <property type="match status" value="1"/>
</dbReference>